<dbReference type="AlphaFoldDB" id="A0A6A6FK02"/>
<evidence type="ECO:0000313" key="3">
    <source>
        <dbReference type="Proteomes" id="UP000799539"/>
    </source>
</evidence>
<dbReference type="PANTHER" id="PTHR37012:SF2">
    <property type="entry name" value="BZIP DOMAIN-CONTAINING PROTEIN-RELATED"/>
    <property type="match status" value="1"/>
</dbReference>
<protein>
    <recommendedName>
        <fullName evidence="4">BZIP domain-containing protein</fullName>
    </recommendedName>
</protein>
<feature type="compositionally biased region" description="Basic residues" evidence="1">
    <location>
        <begin position="21"/>
        <end position="32"/>
    </location>
</feature>
<keyword evidence="3" id="KW-1185">Reference proteome</keyword>
<evidence type="ECO:0000256" key="1">
    <source>
        <dbReference type="SAM" id="MobiDB-lite"/>
    </source>
</evidence>
<evidence type="ECO:0000313" key="2">
    <source>
        <dbReference type="EMBL" id="KAF2213723.1"/>
    </source>
</evidence>
<dbReference type="Pfam" id="PF11905">
    <property type="entry name" value="DUF3425"/>
    <property type="match status" value="1"/>
</dbReference>
<name>A0A6A6FK02_9PEZI</name>
<reference evidence="2" key="1">
    <citation type="journal article" date="2020" name="Stud. Mycol.">
        <title>101 Dothideomycetes genomes: a test case for predicting lifestyles and emergence of pathogens.</title>
        <authorList>
            <person name="Haridas S."/>
            <person name="Albert R."/>
            <person name="Binder M."/>
            <person name="Bloem J."/>
            <person name="Labutti K."/>
            <person name="Salamov A."/>
            <person name="Andreopoulos B."/>
            <person name="Baker S."/>
            <person name="Barry K."/>
            <person name="Bills G."/>
            <person name="Bluhm B."/>
            <person name="Cannon C."/>
            <person name="Castanera R."/>
            <person name="Culley D."/>
            <person name="Daum C."/>
            <person name="Ezra D."/>
            <person name="Gonzalez J."/>
            <person name="Henrissat B."/>
            <person name="Kuo A."/>
            <person name="Liang C."/>
            <person name="Lipzen A."/>
            <person name="Lutzoni F."/>
            <person name="Magnuson J."/>
            <person name="Mondo S."/>
            <person name="Nolan M."/>
            <person name="Ohm R."/>
            <person name="Pangilinan J."/>
            <person name="Park H.-J."/>
            <person name="Ramirez L."/>
            <person name="Alfaro M."/>
            <person name="Sun H."/>
            <person name="Tritt A."/>
            <person name="Yoshinaga Y."/>
            <person name="Zwiers L.-H."/>
            <person name="Turgeon B."/>
            <person name="Goodwin S."/>
            <person name="Spatafora J."/>
            <person name="Crous P."/>
            <person name="Grigoriev I."/>
        </authorList>
    </citation>
    <scope>NUCLEOTIDE SEQUENCE</scope>
    <source>
        <strain evidence="2">SCOH1-5</strain>
    </source>
</reference>
<sequence>MADQSDWKAKFSQQQLDKKRWMDRRKRKKSRQNSKQTVAELEEQLQLLLSGDHASVILQLREENRTLRTRLSQYQTRLASLIFSAKELLDEDGELDLDLGSGMVLDPEDRPTQVTVQAAQAIEVEDLSTVWGDEHMRCSSLLCEIFSLSSPLGRSTPPEEEMSSQKLLELTITWKLFGSPHESGYKGLLERFGLAKSPSRLTSGLLELSIRHDPHPTILDAIMHHKDADYDDIAKGDGSPVLEPIRQKRAVAICAYETTRMSQRFFKGPLEFATMFWALYTYYMVKPVLFVVLRDLGPANSLSTLQFLIFPTQTNLERCPPWHRPRLPQLINAHPSWMDFLVWPALRERLVTSQSDYDPRTLVVDLIKNFEMKNFDRTSHDLFTISPDGTELLIDPSFESAIWSLDNFVTHSTFMKKYPDLASFVVSVDMTAPTLLHTQQLPHALPSNNTRHDLREAYASQTSNLAQRSIDDRVLHICRNNQNGPVLGRAMSRESLHSVPQSSLPRPGHARQLTPNELAPGFVLDTHDQIYSGSCECRKDLPSWQSPSYQWPPLNTVDLDAFMCEAEPCTNLMGLDVVMTPSSGQR</sequence>
<dbReference type="Proteomes" id="UP000799539">
    <property type="component" value="Unassembled WGS sequence"/>
</dbReference>
<dbReference type="OrthoDB" id="2985014at2759"/>
<evidence type="ECO:0008006" key="4">
    <source>
        <dbReference type="Google" id="ProtNLM"/>
    </source>
</evidence>
<proteinExistence type="predicted"/>
<dbReference type="PANTHER" id="PTHR37012">
    <property type="entry name" value="B-ZIP TRANSCRIPTION FACTOR (EUROFUNG)-RELATED"/>
    <property type="match status" value="1"/>
</dbReference>
<dbReference type="EMBL" id="ML992670">
    <property type="protein sequence ID" value="KAF2213723.1"/>
    <property type="molecule type" value="Genomic_DNA"/>
</dbReference>
<accession>A0A6A6FK02</accession>
<feature type="region of interest" description="Disordered" evidence="1">
    <location>
        <begin position="1"/>
        <end position="36"/>
    </location>
</feature>
<dbReference type="InterPro" id="IPR021833">
    <property type="entry name" value="DUF3425"/>
</dbReference>
<organism evidence="2 3">
    <name type="scientific">Cercospora zeae-maydis SCOH1-5</name>
    <dbReference type="NCBI Taxonomy" id="717836"/>
    <lineage>
        <taxon>Eukaryota</taxon>
        <taxon>Fungi</taxon>
        <taxon>Dikarya</taxon>
        <taxon>Ascomycota</taxon>
        <taxon>Pezizomycotina</taxon>
        <taxon>Dothideomycetes</taxon>
        <taxon>Dothideomycetidae</taxon>
        <taxon>Mycosphaerellales</taxon>
        <taxon>Mycosphaerellaceae</taxon>
        <taxon>Cercospora</taxon>
    </lineage>
</organism>
<gene>
    <name evidence="2" type="ORF">CERZMDRAFT_83832</name>
</gene>